<accession>A0A5C6DC16</accession>
<dbReference type="Proteomes" id="UP000319143">
    <property type="component" value="Unassembled WGS sequence"/>
</dbReference>
<dbReference type="AlphaFoldDB" id="A0A5C6DC16"/>
<keyword evidence="2" id="KW-1185">Reference proteome</keyword>
<evidence type="ECO:0000313" key="1">
    <source>
        <dbReference type="EMBL" id="TWU33251.1"/>
    </source>
</evidence>
<comment type="caution">
    <text evidence="1">The sequence shown here is derived from an EMBL/GenBank/DDBJ whole genome shotgun (WGS) entry which is preliminary data.</text>
</comment>
<name>A0A5C6DC16_9BACT</name>
<gene>
    <name evidence="1" type="ORF">Poly41_50030</name>
</gene>
<reference evidence="1 2" key="1">
    <citation type="submission" date="2019-02" db="EMBL/GenBank/DDBJ databases">
        <title>Deep-cultivation of Planctomycetes and their phenomic and genomic characterization uncovers novel biology.</title>
        <authorList>
            <person name="Wiegand S."/>
            <person name="Jogler M."/>
            <person name="Boedeker C."/>
            <person name="Pinto D."/>
            <person name="Vollmers J."/>
            <person name="Rivas-Marin E."/>
            <person name="Kohn T."/>
            <person name="Peeters S.H."/>
            <person name="Heuer A."/>
            <person name="Rast P."/>
            <person name="Oberbeckmann S."/>
            <person name="Bunk B."/>
            <person name="Jeske O."/>
            <person name="Meyerdierks A."/>
            <person name="Storesund J.E."/>
            <person name="Kallscheuer N."/>
            <person name="Luecker S."/>
            <person name="Lage O.M."/>
            <person name="Pohl T."/>
            <person name="Merkel B.J."/>
            <person name="Hornburger P."/>
            <person name="Mueller R.-W."/>
            <person name="Bruemmer F."/>
            <person name="Labrenz M."/>
            <person name="Spormann A.M."/>
            <person name="Op Den Camp H."/>
            <person name="Overmann J."/>
            <person name="Amann R."/>
            <person name="Jetten M.S.M."/>
            <person name="Mascher T."/>
            <person name="Medema M.H."/>
            <person name="Devos D.P."/>
            <person name="Kaster A.-K."/>
            <person name="Ovreas L."/>
            <person name="Rohde M."/>
            <person name="Galperin M.Y."/>
            <person name="Jogler C."/>
        </authorList>
    </citation>
    <scope>NUCLEOTIDE SEQUENCE [LARGE SCALE GENOMIC DNA]</scope>
    <source>
        <strain evidence="1 2">Poly41</strain>
    </source>
</reference>
<sequence length="51" mass="5697">MTRVELQWLIGDLSHSCVKGKAGRDVEAVNDLCEHLECAQRTGDGDLDILW</sequence>
<dbReference type="EMBL" id="SJPV01000010">
    <property type="protein sequence ID" value="TWU33251.1"/>
    <property type="molecule type" value="Genomic_DNA"/>
</dbReference>
<organism evidence="1 2">
    <name type="scientific">Novipirellula artificiosorum</name>
    <dbReference type="NCBI Taxonomy" id="2528016"/>
    <lineage>
        <taxon>Bacteria</taxon>
        <taxon>Pseudomonadati</taxon>
        <taxon>Planctomycetota</taxon>
        <taxon>Planctomycetia</taxon>
        <taxon>Pirellulales</taxon>
        <taxon>Pirellulaceae</taxon>
        <taxon>Novipirellula</taxon>
    </lineage>
</organism>
<protein>
    <submittedName>
        <fullName evidence="1">Uncharacterized protein</fullName>
    </submittedName>
</protein>
<proteinExistence type="predicted"/>
<evidence type="ECO:0000313" key="2">
    <source>
        <dbReference type="Proteomes" id="UP000319143"/>
    </source>
</evidence>